<evidence type="ECO:0000256" key="1">
    <source>
        <dbReference type="SAM" id="Phobius"/>
    </source>
</evidence>
<keyword evidence="4" id="KW-1185">Reference proteome</keyword>
<evidence type="ECO:0000256" key="2">
    <source>
        <dbReference type="SAM" id="SignalP"/>
    </source>
</evidence>
<organism evidence="3 4">
    <name type="scientific">Bodo saltans</name>
    <name type="common">Flagellated protozoan</name>
    <dbReference type="NCBI Taxonomy" id="75058"/>
    <lineage>
        <taxon>Eukaryota</taxon>
        <taxon>Discoba</taxon>
        <taxon>Euglenozoa</taxon>
        <taxon>Kinetoplastea</taxon>
        <taxon>Metakinetoplastina</taxon>
        <taxon>Eubodonida</taxon>
        <taxon>Bodonidae</taxon>
        <taxon>Bodo</taxon>
    </lineage>
</organism>
<feature type="transmembrane region" description="Helical" evidence="1">
    <location>
        <begin position="894"/>
        <end position="919"/>
    </location>
</feature>
<reference evidence="4" key="1">
    <citation type="submission" date="2015-09" db="EMBL/GenBank/DDBJ databases">
        <authorList>
            <consortium name="Pathogen Informatics"/>
        </authorList>
    </citation>
    <scope>NUCLEOTIDE SEQUENCE [LARGE SCALE GENOMIC DNA]</scope>
    <source>
        <strain evidence="4">Lake Konstanz</strain>
    </source>
</reference>
<protein>
    <submittedName>
        <fullName evidence="3">GPI-anchored surface protein, putative</fullName>
    </submittedName>
</protein>
<accession>A0A0S4IPY3</accession>
<proteinExistence type="predicted"/>
<keyword evidence="1" id="KW-0472">Membrane</keyword>
<keyword evidence="1" id="KW-1133">Transmembrane helix</keyword>
<dbReference type="AlphaFoldDB" id="A0A0S4IPY3"/>
<dbReference type="Proteomes" id="UP000051952">
    <property type="component" value="Unassembled WGS sequence"/>
</dbReference>
<sequence>MDGGTLLLLFFVSGLYWIAVESETVGCDVATLTLGSNRTYTFADCHNWDNGSGISVPVLIVAQSLVNVTVSVVRCSSLPFFRVLEGFSCTVPPDVPYGIGGLNVTVQDVTMDSTKPMISSQSSGVLATRWTVPACVPTVFILMRDSVLFIDGSGVTPANQPTYVPSPFLHVEVSNIHVGLVMQNVSITAYTNFAQSLVTFSCLNAVVLSSSVYVSMHNVSIDMVGRALNYSQLPVITVRENHILQTVLEFETTLIALANISIFMSGDCSFRVHFGLDTLNTSLLSSDALSASYYAFVVHAQSQSSSRGITLRNFSLVLSEKGSYYSEVQGSQFASMLMVKELEGLTDALIVLRNLVVHHTVTQFINIHVDTLVSRYGSVVHVTCWTSAYVNITIHNVTARIEGYSGMPAGLTSPTLMPGVIVSLITQEVTLLTFGTIDVRHAVAVMTLVNGSAPSIPFVAQVASLSFSMLAVNARLKVINSTISLSENTLVSHAGVLFATAPALMSLNVLTSLIGLSGNCTNISITVINSDVLLASYSCSALSSMLLNMTGIVSLANMASAAAAAAPALAALQGSQPNEVTSAVLRMINTSVRSMATSGLQATGTDYRGHLILPPTASNITVVVLYPMQASSNTIVCPMTDCNLSTSTIAVSYASGSGLFVSAANTVSIHSSSLNISRSSLVSPTAGQQIAVIGRKNSSSPNALVWGGDGSQVTFGHSNFSGFAQLVGGTPAAWCSNGQPDLLTINCVEWNGGPVPEHSIPSPTSCLVAQRPTQVECPSLEPPIMPSQSASILSVANTATLVRAESLLTIIKPVSTDTSAAMIYTAIVVGGSVLSRGTIPNLQRASSALRLAALCNQAGDDSSSNAADAPLLADLADNPLHLQIHSVGGPSMSYAAGAVVGNAVLVVGIGLVLHAVAMLEMTMK</sequence>
<keyword evidence="2" id="KW-0732">Signal</keyword>
<dbReference type="VEuPathDB" id="TriTrypDB:BSAL_59660"/>
<evidence type="ECO:0000313" key="4">
    <source>
        <dbReference type="Proteomes" id="UP000051952"/>
    </source>
</evidence>
<keyword evidence="1" id="KW-0812">Transmembrane</keyword>
<name>A0A0S4IPY3_BODSA</name>
<feature type="signal peptide" evidence="2">
    <location>
        <begin position="1"/>
        <end position="22"/>
    </location>
</feature>
<gene>
    <name evidence="3" type="ORF">BSAL_59660</name>
</gene>
<evidence type="ECO:0000313" key="3">
    <source>
        <dbReference type="EMBL" id="CUF15330.1"/>
    </source>
</evidence>
<dbReference type="EMBL" id="CYKH01000250">
    <property type="protein sequence ID" value="CUF15330.1"/>
    <property type="molecule type" value="Genomic_DNA"/>
</dbReference>
<feature type="chain" id="PRO_5006621402" evidence="2">
    <location>
        <begin position="23"/>
        <end position="924"/>
    </location>
</feature>
<feature type="non-terminal residue" evidence="3">
    <location>
        <position position="924"/>
    </location>
</feature>